<evidence type="ECO:0008006" key="3">
    <source>
        <dbReference type="Google" id="ProtNLM"/>
    </source>
</evidence>
<evidence type="ECO:0000313" key="2">
    <source>
        <dbReference type="Proteomes" id="UP000323506"/>
    </source>
</evidence>
<keyword evidence="2" id="KW-1185">Reference proteome</keyword>
<dbReference type="EMBL" id="CM017711">
    <property type="protein sequence ID" value="TYG46582.1"/>
    <property type="molecule type" value="Genomic_DNA"/>
</dbReference>
<dbReference type="Proteomes" id="UP000323506">
    <property type="component" value="Chromosome D11"/>
</dbReference>
<gene>
    <name evidence="1" type="ORF">ES288_D11G267500v1</name>
</gene>
<reference evidence="1 2" key="1">
    <citation type="submission" date="2019-06" db="EMBL/GenBank/DDBJ databases">
        <title>WGS assembly of Gossypium darwinii.</title>
        <authorList>
            <person name="Chen Z.J."/>
            <person name="Sreedasyam A."/>
            <person name="Ando A."/>
            <person name="Song Q."/>
            <person name="De L."/>
            <person name="Hulse-Kemp A."/>
            <person name="Ding M."/>
            <person name="Ye W."/>
            <person name="Kirkbride R."/>
            <person name="Jenkins J."/>
            <person name="Plott C."/>
            <person name="Lovell J."/>
            <person name="Lin Y.-M."/>
            <person name="Vaughn R."/>
            <person name="Liu B."/>
            <person name="Li W."/>
            <person name="Simpson S."/>
            <person name="Scheffler B."/>
            <person name="Saski C."/>
            <person name="Grover C."/>
            <person name="Hu G."/>
            <person name="Conover J."/>
            <person name="Carlson J."/>
            <person name="Shu S."/>
            <person name="Boston L."/>
            <person name="Williams M."/>
            <person name="Peterson D."/>
            <person name="Mcgee K."/>
            <person name="Jones D."/>
            <person name="Wendel J."/>
            <person name="Stelly D."/>
            <person name="Grimwood J."/>
            <person name="Schmutz J."/>
        </authorList>
    </citation>
    <scope>NUCLEOTIDE SEQUENCE [LARGE SCALE GENOMIC DNA]</scope>
    <source>
        <strain evidence="1">1808015.09</strain>
    </source>
</reference>
<sequence>MRGAPPCFTPKDFVAPIPGQVLAGVITRPLADMSSIHLQNHSPVVDGSSRPTRLECPKFNGTDFRGWWAKLEQFFEAKGIPETTKVRTVMLNLKVRPLD</sequence>
<organism evidence="1 2">
    <name type="scientific">Gossypium darwinii</name>
    <name type="common">Darwin's cotton</name>
    <name type="synonym">Gossypium barbadense var. darwinii</name>
    <dbReference type="NCBI Taxonomy" id="34276"/>
    <lineage>
        <taxon>Eukaryota</taxon>
        <taxon>Viridiplantae</taxon>
        <taxon>Streptophyta</taxon>
        <taxon>Embryophyta</taxon>
        <taxon>Tracheophyta</taxon>
        <taxon>Spermatophyta</taxon>
        <taxon>Magnoliopsida</taxon>
        <taxon>eudicotyledons</taxon>
        <taxon>Gunneridae</taxon>
        <taxon>Pentapetalae</taxon>
        <taxon>rosids</taxon>
        <taxon>malvids</taxon>
        <taxon>Malvales</taxon>
        <taxon>Malvaceae</taxon>
        <taxon>Malvoideae</taxon>
        <taxon>Gossypium</taxon>
    </lineage>
</organism>
<accession>A0A5D2ATP6</accession>
<proteinExistence type="predicted"/>
<name>A0A5D2ATP6_GOSDA</name>
<dbReference type="AlphaFoldDB" id="A0A5D2ATP6"/>
<evidence type="ECO:0000313" key="1">
    <source>
        <dbReference type="EMBL" id="TYG46582.1"/>
    </source>
</evidence>
<protein>
    <recommendedName>
        <fullName evidence="3">Retrotransposon gag domain-containing protein</fullName>
    </recommendedName>
</protein>